<dbReference type="RefSeq" id="WP_216838194.1">
    <property type="nucleotide sequence ID" value="NZ_JAFNJS010000006.1"/>
</dbReference>
<dbReference type="InterPro" id="IPR000914">
    <property type="entry name" value="SBP_5_dom"/>
</dbReference>
<gene>
    <name evidence="6" type="ORF">ACFOD3_19550</name>
</gene>
<accession>A0ABV7BXM8</accession>
<name>A0ABV7BXM8_9PROT</name>
<evidence type="ECO:0000256" key="1">
    <source>
        <dbReference type="ARBA" id="ARBA00004418"/>
    </source>
</evidence>
<dbReference type="Pfam" id="PF00496">
    <property type="entry name" value="SBP_bac_5"/>
    <property type="match status" value="1"/>
</dbReference>
<keyword evidence="3 4" id="KW-0732">Signal</keyword>
<dbReference type="Proteomes" id="UP001595420">
    <property type="component" value="Unassembled WGS sequence"/>
</dbReference>
<evidence type="ECO:0000256" key="3">
    <source>
        <dbReference type="ARBA" id="ARBA00022729"/>
    </source>
</evidence>
<dbReference type="PANTHER" id="PTHR30290">
    <property type="entry name" value="PERIPLASMIC BINDING COMPONENT OF ABC TRANSPORTER"/>
    <property type="match status" value="1"/>
</dbReference>
<feature type="signal peptide" evidence="4">
    <location>
        <begin position="1"/>
        <end position="21"/>
    </location>
</feature>
<comment type="similarity">
    <text evidence="2">Belongs to the bacterial solute-binding protein 5 family.</text>
</comment>
<reference evidence="7" key="1">
    <citation type="journal article" date="2019" name="Int. J. Syst. Evol. Microbiol.">
        <title>The Global Catalogue of Microorganisms (GCM) 10K type strain sequencing project: providing services to taxonomists for standard genome sequencing and annotation.</title>
        <authorList>
            <consortium name="The Broad Institute Genomics Platform"/>
            <consortium name="The Broad Institute Genome Sequencing Center for Infectious Disease"/>
            <person name="Wu L."/>
            <person name="Ma J."/>
        </authorList>
    </citation>
    <scope>NUCLEOTIDE SEQUENCE [LARGE SCALE GENOMIC DNA]</scope>
    <source>
        <strain evidence="7">CGMCC 1.16855</strain>
    </source>
</reference>
<evidence type="ECO:0000256" key="2">
    <source>
        <dbReference type="ARBA" id="ARBA00005695"/>
    </source>
</evidence>
<proteinExistence type="inferred from homology"/>
<evidence type="ECO:0000259" key="5">
    <source>
        <dbReference type="Pfam" id="PF00496"/>
    </source>
</evidence>
<protein>
    <submittedName>
        <fullName evidence="6">ABC transporter substrate-binding protein</fullName>
    </submittedName>
</protein>
<feature type="chain" id="PRO_5046633977" evidence="4">
    <location>
        <begin position="22"/>
        <end position="528"/>
    </location>
</feature>
<feature type="domain" description="Solute-binding protein family 5" evidence="5">
    <location>
        <begin position="72"/>
        <end position="416"/>
    </location>
</feature>
<organism evidence="6 7">
    <name type="scientific">Falsiroseomonas tokyonensis</name>
    <dbReference type="NCBI Taxonomy" id="430521"/>
    <lineage>
        <taxon>Bacteria</taxon>
        <taxon>Pseudomonadati</taxon>
        <taxon>Pseudomonadota</taxon>
        <taxon>Alphaproteobacteria</taxon>
        <taxon>Acetobacterales</taxon>
        <taxon>Roseomonadaceae</taxon>
        <taxon>Falsiroseomonas</taxon>
    </lineage>
</organism>
<dbReference type="PANTHER" id="PTHR30290:SF38">
    <property type="entry name" value="D,D-DIPEPTIDE-BINDING PERIPLASMIC PROTEIN DDPA-RELATED"/>
    <property type="match status" value="1"/>
</dbReference>
<evidence type="ECO:0000256" key="4">
    <source>
        <dbReference type="SAM" id="SignalP"/>
    </source>
</evidence>
<dbReference type="InterPro" id="IPR006311">
    <property type="entry name" value="TAT_signal"/>
</dbReference>
<dbReference type="EMBL" id="JBHRSB010000006">
    <property type="protein sequence ID" value="MFC3002108.1"/>
    <property type="molecule type" value="Genomic_DNA"/>
</dbReference>
<dbReference type="InterPro" id="IPR030678">
    <property type="entry name" value="Peptide/Ni-bd"/>
</dbReference>
<dbReference type="PIRSF" id="PIRSF002741">
    <property type="entry name" value="MppA"/>
    <property type="match status" value="1"/>
</dbReference>
<evidence type="ECO:0000313" key="7">
    <source>
        <dbReference type="Proteomes" id="UP001595420"/>
    </source>
</evidence>
<dbReference type="InterPro" id="IPR039424">
    <property type="entry name" value="SBP_5"/>
</dbReference>
<comment type="caution">
    <text evidence="6">The sequence shown here is derived from an EMBL/GenBank/DDBJ whole genome shotgun (WGS) entry which is preliminary data.</text>
</comment>
<dbReference type="PROSITE" id="PS51318">
    <property type="entry name" value="TAT"/>
    <property type="match status" value="1"/>
</dbReference>
<sequence>MPSRRHLLAAIAATTTLSAPAIPVHGATARSLRFVPQADLAVLDPLFTTAYVVRNHALMVYDTLYGLDASLKPSPQMVEQHLVENEGRRWTFRLREGLLFHDGEPVRARDCVASIRRWSQRDPLGQLLAARTDDIAATDDRSFVIRLSRPFAPMLDALGKLASPICAIMPERLALTEPSRVVAEVVGSGPFRFRGDQWVVGSRAVYERFAGYLPREGGTPEWTAGPKVVHFDRVEWHTIPDPSTAAAALLRGEVDWVERPDFDLLPVLRRSRDLMIETTPQLGSVSICRLNHLHPPFDNPAIRRAVLSAVNQADFMNAVAGTEPGAWQDGVGIWPPGTTLASDAGMEAIRAPRDIAGAREAIRQAGYRGERVVSLVSTDFPAGRAAGEVGAELFRRLGLNLDHVATDWAAVVQRRASREPVERGGWSCFYTGFATLDLLHPGIHQLVRGSGERAWFGWPSIPRMEALADAWLDAGDLAAQRVIAAEMQRLAFAEVPYLPLGQYFLPTAYRRSLTGVLRGPPLFWNVRR</sequence>
<comment type="subcellular location">
    <subcellularLocation>
        <location evidence="1">Periplasm</location>
    </subcellularLocation>
</comment>
<evidence type="ECO:0000313" key="6">
    <source>
        <dbReference type="EMBL" id="MFC3002108.1"/>
    </source>
</evidence>
<keyword evidence="7" id="KW-1185">Reference proteome</keyword>
<dbReference type="CDD" id="cd08502">
    <property type="entry name" value="PBP2_NikA_DppA_OppA_like_16"/>
    <property type="match status" value="1"/>
</dbReference>